<comment type="caution">
    <text evidence="1">The sequence shown here is derived from an EMBL/GenBank/DDBJ whole genome shotgun (WGS) entry which is preliminary data.</text>
</comment>
<gene>
    <name evidence="1" type="ORF">HMPREF9136_1433</name>
</gene>
<evidence type="ECO:0000313" key="2">
    <source>
        <dbReference type="Proteomes" id="UP000007820"/>
    </source>
</evidence>
<evidence type="ECO:0000313" key="1">
    <source>
        <dbReference type="EMBL" id="EGQ14756.1"/>
    </source>
</evidence>
<sequence length="40" mass="4529">MQHIYELLNDLNKADDGHIAIFATSCHEAIDNKTINTTEQ</sequence>
<organism evidence="1 2">
    <name type="scientific">Prevotella dentalis (strain ATCC 49559 / DSM 3688 / JCM 13448 / NCTC 12043 / ES 2772)</name>
    <name type="common">Mitsuokella dentalis</name>
    <dbReference type="NCBI Taxonomy" id="908937"/>
    <lineage>
        <taxon>Bacteria</taxon>
        <taxon>Pseudomonadati</taxon>
        <taxon>Bacteroidota</taxon>
        <taxon>Bacteroidia</taxon>
        <taxon>Bacteroidales</taxon>
        <taxon>Prevotellaceae</taxon>
        <taxon>Prevotella</taxon>
    </lineage>
</organism>
<reference evidence="1 2" key="1">
    <citation type="submission" date="2011-04" db="EMBL/GenBank/DDBJ databases">
        <authorList>
            <person name="Muzny D."/>
            <person name="Qin X."/>
            <person name="Deng J."/>
            <person name="Jiang H."/>
            <person name="Liu Y."/>
            <person name="Qu J."/>
            <person name="Song X.-Z."/>
            <person name="Zhang L."/>
            <person name="Thornton R."/>
            <person name="Coyle M."/>
            <person name="Francisco L."/>
            <person name="Jackson L."/>
            <person name="Javaid M."/>
            <person name="Korchina V."/>
            <person name="Kovar C."/>
            <person name="Mata R."/>
            <person name="Mathew T."/>
            <person name="Ngo R."/>
            <person name="Nguyen L."/>
            <person name="Nguyen N."/>
            <person name="Okwuonu G."/>
            <person name="Ongeri F."/>
            <person name="Pham C."/>
            <person name="Simmons D."/>
            <person name="Wilczek-Boney K."/>
            <person name="Hale W."/>
            <person name="Jakkamsetti A."/>
            <person name="Pham P."/>
            <person name="Ruth R."/>
            <person name="San Lucas F."/>
            <person name="Warren J."/>
            <person name="Zhang J."/>
            <person name="Zhao Z."/>
            <person name="Zhou C."/>
            <person name="Zhu D."/>
            <person name="Lee S."/>
            <person name="Bess C."/>
            <person name="Blankenburg K."/>
            <person name="Forbes L."/>
            <person name="Fu Q."/>
            <person name="Gubbala S."/>
            <person name="Hirani K."/>
            <person name="Jayaseelan J.C."/>
            <person name="Lara F."/>
            <person name="Munidasa M."/>
            <person name="Palculict T."/>
            <person name="Patil S."/>
            <person name="Pu L.-L."/>
            <person name="Saada N."/>
            <person name="Tang L."/>
            <person name="Weissenberger G."/>
            <person name="Zhu Y."/>
            <person name="Hemphill L."/>
            <person name="Shang Y."/>
            <person name="Youmans B."/>
            <person name="Ayvaz T."/>
            <person name="Ross M."/>
            <person name="Santibanez J."/>
            <person name="Aqrawi P."/>
            <person name="Gross S."/>
            <person name="Joshi V."/>
            <person name="Fowler G."/>
            <person name="Nazareth L."/>
            <person name="Reid J."/>
            <person name="Worley K."/>
            <person name="Petrosino J."/>
            <person name="Highlander S."/>
            <person name="Gibbs R."/>
        </authorList>
    </citation>
    <scope>NUCLEOTIDE SEQUENCE [LARGE SCALE GENOMIC DNA]</scope>
    <source>
        <strain evidence="1 2">DSM 3688</strain>
    </source>
</reference>
<dbReference type="EMBL" id="AFPW01000019">
    <property type="protein sequence ID" value="EGQ14756.1"/>
    <property type="molecule type" value="Genomic_DNA"/>
</dbReference>
<protein>
    <submittedName>
        <fullName evidence="1">Uncharacterized protein</fullName>
    </submittedName>
</protein>
<accession>F9D3K5</accession>
<dbReference type="Proteomes" id="UP000007820">
    <property type="component" value="Unassembled WGS sequence"/>
</dbReference>
<dbReference type="AlphaFoldDB" id="F9D3K5"/>
<proteinExistence type="predicted"/>
<name>F9D3K5_PREDD</name>